<gene>
    <name evidence="2" type="ORF">N5D41_08330</name>
</gene>
<evidence type="ECO:0000313" key="2">
    <source>
        <dbReference type="EMBL" id="MDH0701497.1"/>
    </source>
</evidence>
<comment type="caution">
    <text evidence="2">The sequence shown here is derived from an EMBL/GenBank/DDBJ whole genome shotgun (WGS) entry which is preliminary data.</text>
</comment>
<evidence type="ECO:0000256" key="1">
    <source>
        <dbReference type="SAM" id="SignalP"/>
    </source>
</evidence>
<accession>A0AA42IL18</accession>
<dbReference type="Proteomes" id="UP001161137">
    <property type="component" value="Unassembled WGS sequence"/>
</dbReference>
<protein>
    <submittedName>
        <fullName evidence="2">Uncharacterized protein</fullName>
    </submittedName>
</protein>
<dbReference type="EMBL" id="JAOCDH010000008">
    <property type="protein sequence ID" value="MDH0701497.1"/>
    <property type="molecule type" value="Genomic_DNA"/>
</dbReference>
<reference evidence="2" key="1">
    <citation type="submission" date="2022-09" db="EMBL/GenBank/DDBJ databases">
        <title>Intensive care unit water sources are persistently colonized with multi-drug resistant bacteria and are the site of extensive horizontal gene transfer of antibiotic resistance genes.</title>
        <authorList>
            <person name="Diorio-Toth L."/>
        </authorList>
    </citation>
    <scope>NUCLEOTIDE SEQUENCE</scope>
    <source>
        <strain evidence="2">GD03863</strain>
    </source>
</reference>
<dbReference type="AlphaFoldDB" id="A0AA42IL18"/>
<name>A0AA42IL18_9GAMM</name>
<evidence type="ECO:0000313" key="3">
    <source>
        <dbReference type="Proteomes" id="UP001161137"/>
    </source>
</evidence>
<proteinExistence type="predicted"/>
<sequence>MKAPWALPILNFFTFAHADSFTPSHSCSEPYKPLEFNNQWELDNFNSEVEDYKQCISDFVDEQNDEAKEGLK</sequence>
<dbReference type="RefSeq" id="WP_196456850.1">
    <property type="nucleotide sequence ID" value="NZ_JACFYY010000002.1"/>
</dbReference>
<feature type="chain" id="PRO_5041301434" evidence="1">
    <location>
        <begin position="19"/>
        <end position="72"/>
    </location>
</feature>
<keyword evidence="1" id="KW-0732">Signal</keyword>
<feature type="signal peptide" evidence="1">
    <location>
        <begin position="1"/>
        <end position="18"/>
    </location>
</feature>
<organism evidence="2 3">
    <name type="scientific">Ectopseudomonas toyotomiensis</name>
    <dbReference type="NCBI Taxonomy" id="554344"/>
    <lineage>
        <taxon>Bacteria</taxon>
        <taxon>Pseudomonadati</taxon>
        <taxon>Pseudomonadota</taxon>
        <taxon>Gammaproteobacteria</taxon>
        <taxon>Pseudomonadales</taxon>
        <taxon>Pseudomonadaceae</taxon>
        <taxon>Ectopseudomonas</taxon>
    </lineage>
</organism>